<evidence type="ECO:0000256" key="7">
    <source>
        <dbReference type="ARBA" id="ARBA00023204"/>
    </source>
</evidence>
<dbReference type="OrthoDB" id="9808813at2"/>
<dbReference type="Gene3D" id="3.40.1170.60">
    <property type="match status" value="1"/>
</dbReference>
<keyword evidence="6 10" id="KW-0460">Magnesium</keyword>
<dbReference type="EMBL" id="PDJD01000001">
    <property type="protein sequence ID" value="PFG20451.1"/>
    <property type="molecule type" value="Genomic_DNA"/>
</dbReference>
<evidence type="ECO:0000256" key="10">
    <source>
        <dbReference type="HAMAP-Rule" id="MF_01113"/>
    </source>
</evidence>
<dbReference type="AlphaFoldDB" id="A0A2A9D253"/>
<dbReference type="Gene3D" id="3.30.1490.100">
    <property type="entry name" value="DNA polymerase, Y-family, little finger domain"/>
    <property type="match status" value="1"/>
</dbReference>
<dbReference type="NCBIfam" id="NF003015">
    <property type="entry name" value="PRK03858.1"/>
    <property type="match status" value="1"/>
</dbReference>
<dbReference type="Proteomes" id="UP000224915">
    <property type="component" value="Unassembled WGS sequence"/>
</dbReference>
<comment type="subcellular location">
    <subcellularLocation>
        <location evidence="10">Cytoplasm</location>
    </subcellularLocation>
</comment>
<keyword evidence="14" id="KW-1185">Reference proteome</keyword>
<dbReference type="GO" id="GO:0006281">
    <property type="term" value="P:DNA repair"/>
    <property type="evidence" value="ECO:0007669"/>
    <property type="project" value="UniProtKB-UniRule"/>
</dbReference>
<keyword evidence="10" id="KW-0238">DNA-binding</keyword>
<dbReference type="SUPFAM" id="SSF56672">
    <property type="entry name" value="DNA/RNA polymerases"/>
    <property type="match status" value="1"/>
</dbReference>
<comment type="caution">
    <text evidence="13">The sequence shown here is derived from an EMBL/GenBank/DDBJ whole genome shotgun (WGS) entry which is preliminary data.</text>
</comment>
<dbReference type="RefSeq" id="WP_098469428.1">
    <property type="nucleotide sequence ID" value="NZ_PDJD01000001.1"/>
</dbReference>
<feature type="binding site" evidence="10">
    <location>
        <position position="114"/>
    </location>
    <ligand>
        <name>Mg(2+)</name>
        <dbReference type="ChEBI" id="CHEBI:18420"/>
    </ligand>
</feature>
<comment type="subunit">
    <text evidence="10">Monomer.</text>
</comment>
<evidence type="ECO:0000313" key="14">
    <source>
        <dbReference type="Proteomes" id="UP000224915"/>
    </source>
</evidence>
<feature type="site" description="Substrate discrimination" evidence="10">
    <location>
        <position position="29"/>
    </location>
</feature>
<dbReference type="CDD" id="cd03586">
    <property type="entry name" value="PolY_Pol_IV_kappa"/>
    <property type="match status" value="1"/>
</dbReference>
<evidence type="ECO:0000313" key="13">
    <source>
        <dbReference type="EMBL" id="PFG20451.1"/>
    </source>
</evidence>
<evidence type="ECO:0000256" key="6">
    <source>
        <dbReference type="ARBA" id="ARBA00022842"/>
    </source>
</evidence>
<keyword evidence="10" id="KW-0239">DNA-directed DNA polymerase</keyword>
<dbReference type="FunFam" id="3.40.1170.60:FF:000003">
    <property type="entry name" value="DNA polymerase eta"/>
    <property type="match status" value="1"/>
</dbReference>
<evidence type="ECO:0000256" key="2">
    <source>
        <dbReference type="ARBA" id="ARBA00022679"/>
    </source>
</evidence>
<dbReference type="NCBIfam" id="NF002677">
    <property type="entry name" value="PRK02406.1"/>
    <property type="match status" value="1"/>
</dbReference>
<feature type="region of interest" description="Disordered" evidence="11">
    <location>
        <begin position="245"/>
        <end position="270"/>
    </location>
</feature>
<dbReference type="InterPro" id="IPR043502">
    <property type="entry name" value="DNA/RNA_pol_sf"/>
</dbReference>
<dbReference type="InterPro" id="IPR043128">
    <property type="entry name" value="Rev_trsase/Diguanyl_cyclase"/>
</dbReference>
<dbReference type="Gene3D" id="3.30.70.270">
    <property type="match status" value="1"/>
</dbReference>
<feature type="active site" evidence="10">
    <location>
        <position position="115"/>
    </location>
</feature>
<dbReference type="GO" id="GO:0000287">
    <property type="term" value="F:magnesium ion binding"/>
    <property type="evidence" value="ECO:0007669"/>
    <property type="project" value="UniProtKB-UniRule"/>
</dbReference>
<dbReference type="GO" id="GO:0042276">
    <property type="term" value="P:error-prone translesion synthesis"/>
    <property type="evidence" value="ECO:0007669"/>
    <property type="project" value="TreeGrafter"/>
</dbReference>
<dbReference type="SUPFAM" id="SSF100879">
    <property type="entry name" value="Lesion bypass DNA polymerase (Y-family), little finger domain"/>
    <property type="match status" value="1"/>
</dbReference>
<keyword evidence="7 10" id="KW-0234">DNA repair</keyword>
<evidence type="ECO:0000256" key="9">
    <source>
        <dbReference type="ARBA" id="ARBA00049244"/>
    </source>
</evidence>
<feature type="domain" description="UmuC" evidence="12">
    <location>
        <begin position="20"/>
        <end position="196"/>
    </location>
</feature>
<keyword evidence="2 10" id="KW-0808">Transferase</keyword>
<keyword evidence="3 10" id="KW-0548">Nucleotidyltransferase</keyword>
<evidence type="ECO:0000256" key="11">
    <source>
        <dbReference type="SAM" id="MobiDB-lite"/>
    </source>
</evidence>
<evidence type="ECO:0000256" key="4">
    <source>
        <dbReference type="ARBA" id="ARBA00022723"/>
    </source>
</evidence>
<comment type="similarity">
    <text evidence="1 10">Belongs to the DNA polymerase type-Y family.</text>
</comment>
<keyword evidence="4 10" id="KW-0479">Metal-binding</keyword>
<name>A0A2A9D253_9MICO</name>
<reference evidence="13 14" key="1">
    <citation type="submission" date="2017-10" db="EMBL/GenBank/DDBJ databases">
        <title>Sequencing the genomes of 1000 actinobacteria strains.</title>
        <authorList>
            <person name="Klenk H.-P."/>
        </authorList>
    </citation>
    <scope>NUCLEOTIDE SEQUENCE [LARGE SCALE GENOMIC DNA]</scope>
    <source>
        <strain evidence="13 14">DSM 21801</strain>
    </source>
</reference>
<evidence type="ECO:0000256" key="3">
    <source>
        <dbReference type="ARBA" id="ARBA00022695"/>
    </source>
</evidence>
<evidence type="ECO:0000259" key="12">
    <source>
        <dbReference type="PROSITE" id="PS50173"/>
    </source>
</evidence>
<proteinExistence type="inferred from homology"/>
<comment type="catalytic activity">
    <reaction evidence="9 10">
        <text>DNA(n) + a 2'-deoxyribonucleoside 5'-triphosphate = DNA(n+1) + diphosphate</text>
        <dbReference type="Rhea" id="RHEA:22508"/>
        <dbReference type="Rhea" id="RHEA-COMP:17339"/>
        <dbReference type="Rhea" id="RHEA-COMP:17340"/>
        <dbReference type="ChEBI" id="CHEBI:33019"/>
        <dbReference type="ChEBI" id="CHEBI:61560"/>
        <dbReference type="ChEBI" id="CHEBI:173112"/>
        <dbReference type="EC" id="2.7.7.7"/>
    </reaction>
</comment>
<accession>A0A2A9D253</accession>
<dbReference type="GO" id="GO:0006261">
    <property type="term" value="P:DNA-templated DNA replication"/>
    <property type="evidence" value="ECO:0007669"/>
    <property type="project" value="UniProtKB-UniRule"/>
</dbReference>
<dbReference type="Gene3D" id="1.10.150.20">
    <property type="entry name" value="5' to 3' exonuclease, C-terminal subdomain"/>
    <property type="match status" value="1"/>
</dbReference>
<keyword evidence="10" id="KW-0235">DNA replication</keyword>
<dbReference type="PANTHER" id="PTHR11076:SF33">
    <property type="entry name" value="DNA POLYMERASE KAPPA"/>
    <property type="match status" value="1"/>
</dbReference>
<dbReference type="HAMAP" id="MF_01113">
    <property type="entry name" value="DNApol_IV"/>
    <property type="match status" value="1"/>
</dbReference>
<sequence length="409" mass="43757">MNAGAQWAGSPRGHEGEAGMLHADLDCFFASVAQRDDPRLRGRPVAVGGGVILAASYEARRAGVRSAMSGREARARCPDLVLVPTDFDAYTRASRQVMALFRETTPVVRVMSIDEAFLDVRGLRHLEQSPLHVARRLRARVSAQVGLTVSVGVARTPFLAKMASTASKPNGLLLIPPEGEDAFLHPLPLARLWGIGDATTARLARCGLHTAGDLAQLPREVLLGLLGSGAGARLHALVHSVGPERLHEEDGAPQRGSIGAQRALGRGPHTPSALRAHLLALVDRTTGRLRGAHLTTRRIELRLRLEDYSRASRSSTLTHPVQADAPIARTAVALLDSAWPLLERRGCTLVGIALAELAPADALQEELDLGLSGEHERARAWKSARDSVTARHGHHAVVRASSLGARPRA</sequence>
<protein>
    <recommendedName>
        <fullName evidence="10">DNA polymerase IV</fullName>
        <shortName evidence="10">Pol IV</shortName>
        <ecNumber evidence="10">2.7.7.7</ecNumber>
    </recommendedName>
</protein>
<dbReference type="Pfam" id="PF11799">
    <property type="entry name" value="IMS_C"/>
    <property type="match status" value="1"/>
</dbReference>
<comment type="cofactor">
    <cofactor evidence="10">
        <name>Mg(2+)</name>
        <dbReference type="ChEBI" id="CHEBI:18420"/>
    </cofactor>
    <text evidence="10">Binds 2 magnesium ions per subunit.</text>
</comment>
<organism evidence="13 14">
    <name type="scientific">Serinibacter salmoneus</name>
    <dbReference type="NCBI Taxonomy" id="556530"/>
    <lineage>
        <taxon>Bacteria</taxon>
        <taxon>Bacillati</taxon>
        <taxon>Actinomycetota</taxon>
        <taxon>Actinomycetes</taxon>
        <taxon>Micrococcales</taxon>
        <taxon>Beutenbergiaceae</taxon>
        <taxon>Serinibacter</taxon>
    </lineage>
</organism>
<dbReference type="EC" id="2.7.7.7" evidence="10"/>
<dbReference type="InterPro" id="IPR022880">
    <property type="entry name" value="DNApol_IV"/>
</dbReference>
<keyword evidence="5 10" id="KW-0227">DNA damage</keyword>
<dbReference type="GO" id="GO:0003684">
    <property type="term" value="F:damaged DNA binding"/>
    <property type="evidence" value="ECO:0007669"/>
    <property type="project" value="InterPro"/>
</dbReference>
<dbReference type="PROSITE" id="PS50173">
    <property type="entry name" value="UMUC"/>
    <property type="match status" value="1"/>
</dbReference>
<keyword evidence="10" id="KW-0515">Mutator protein</keyword>
<dbReference type="PANTHER" id="PTHR11076">
    <property type="entry name" value="DNA REPAIR POLYMERASE UMUC / TRANSFERASE FAMILY MEMBER"/>
    <property type="match status" value="1"/>
</dbReference>
<evidence type="ECO:0000256" key="8">
    <source>
        <dbReference type="ARBA" id="ARBA00025589"/>
    </source>
</evidence>
<feature type="binding site" evidence="10">
    <location>
        <position position="24"/>
    </location>
    <ligand>
        <name>Mg(2+)</name>
        <dbReference type="ChEBI" id="CHEBI:18420"/>
    </ligand>
</feature>
<comment type="function">
    <text evidence="8 10">Poorly processive, error-prone DNA polymerase involved in untargeted mutagenesis. Copies undamaged DNA at stalled replication forks, which arise in vivo from mismatched or misaligned primer ends. These misaligned primers can be extended by PolIV. Exhibits no 3'-5' exonuclease (proofreading) activity. May be involved in translesional synthesis, in conjunction with the beta clamp from PolIII.</text>
</comment>
<evidence type="ECO:0000256" key="1">
    <source>
        <dbReference type="ARBA" id="ARBA00010945"/>
    </source>
</evidence>
<dbReference type="InterPro" id="IPR036775">
    <property type="entry name" value="DNA_pol_Y-fam_lit_finger_sf"/>
</dbReference>
<dbReference type="Pfam" id="PF00817">
    <property type="entry name" value="IMS"/>
    <property type="match status" value="1"/>
</dbReference>
<keyword evidence="10" id="KW-0963">Cytoplasm</keyword>
<gene>
    <name evidence="10" type="primary">dinB</name>
    <name evidence="13" type="ORF">ATL40_2051</name>
</gene>
<dbReference type="GO" id="GO:0003887">
    <property type="term" value="F:DNA-directed DNA polymerase activity"/>
    <property type="evidence" value="ECO:0007669"/>
    <property type="project" value="UniProtKB-UniRule"/>
</dbReference>
<dbReference type="InterPro" id="IPR050116">
    <property type="entry name" value="DNA_polymerase-Y"/>
</dbReference>
<dbReference type="InterPro" id="IPR001126">
    <property type="entry name" value="UmuC"/>
</dbReference>
<dbReference type="InterPro" id="IPR017961">
    <property type="entry name" value="DNA_pol_Y-fam_little_finger"/>
</dbReference>
<dbReference type="GO" id="GO:0005829">
    <property type="term" value="C:cytosol"/>
    <property type="evidence" value="ECO:0007669"/>
    <property type="project" value="TreeGrafter"/>
</dbReference>
<dbReference type="GO" id="GO:0009432">
    <property type="term" value="P:SOS response"/>
    <property type="evidence" value="ECO:0007669"/>
    <property type="project" value="TreeGrafter"/>
</dbReference>
<evidence type="ECO:0000256" key="5">
    <source>
        <dbReference type="ARBA" id="ARBA00022763"/>
    </source>
</evidence>